<keyword evidence="4" id="KW-0862">Zinc</keyword>
<dbReference type="Gene3D" id="3.30.160.60">
    <property type="entry name" value="Classic Zinc Finger"/>
    <property type="match status" value="3"/>
</dbReference>
<comment type="caution">
    <text evidence="7">The sequence shown here is derived from an EMBL/GenBank/DDBJ whole genome shotgun (WGS) entry which is preliminary data.</text>
</comment>
<feature type="domain" description="C2H2-type" evidence="6">
    <location>
        <begin position="217"/>
        <end position="244"/>
    </location>
</feature>
<evidence type="ECO:0000256" key="2">
    <source>
        <dbReference type="ARBA" id="ARBA00022737"/>
    </source>
</evidence>
<keyword evidence="2" id="KW-0677">Repeat</keyword>
<protein>
    <recommendedName>
        <fullName evidence="6">C2H2-type domain-containing protein</fullName>
    </recommendedName>
</protein>
<keyword evidence="3 5" id="KW-0863">Zinc-finger</keyword>
<dbReference type="EMBL" id="CAJPIN010007456">
    <property type="protein sequence ID" value="CAG2058504.1"/>
    <property type="molecule type" value="Genomic_DNA"/>
</dbReference>
<dbReference type="PANTHER" id="PTHR23226:SF404">
    <property type="entry name" value="ZINC FINGER PROTEIN 432"/>
    <property type="match status" value="1"/>
</dbReference>
<dbReference type="InterPro" id="IPR036236">
    <property type="entry name" value="Znf_C2H2_sf"/>
</dbReference>
<evidence type="ECO:0000259" key="6">
    <source>
        <dbReference type="PROSITE" id="PS50157"/>
    </source>
</evidence>
<evidence type="ECO:0000256" key="3">
    <source>
        <dbReference type="ARBA" id="ARBA00022771"/>
    </source>
</evidence>
<dbReference type="PROSITE" id="PS50157">
    <property type="entry name" value="ZINC_FINGER_C2H2_2"/>
    <property type="match status" value="3"/>
</dbReference>
<evidence type="ECO:0000256" key="4">
    <source>
        <dbReference type="ARBA" id="ARBA00022833"/>
    </source>
</evidence>
<dbReference type="PANTHER" id="PTHR23226">
    <property type="entry name" value="ZINC FINGER AND SCAN DOMAIN-CONTAINING"/>
    <property type="match status" value="1"/>
</dbReference>
<evidence type="ECO:0000313" key="8">
    <source>
        <dbReference type="Proteomes" id="UP001153148"/>
    </source>
</evidence>
<proteinExistence type="predicted"/>
<evidence type="ECO:0000313" key="7">
    <source>
        <dbReference type="EMBL" id="CAG2058504.1"/>
    </source>
</evidence>
<feature type="domain" description="C2H2-type" evidence="6">
    <location>
        <begin position="273"/>
        <end position="294"/>
    </location>
</feature>
<organism evidence="7 8">
    <name type="scientific">Timema podura</name>
    <name type="common">Walking stick</name>
    <dbReference type="NCBI Taxonomy" id="61482"/>
    <lineage>
        <taxon>Eukaryota</taxon>
        <taxon>Metazoa</taxon>
        <taxon>Ecdysozoa</taxon>
        <taxon>Arthropoda</taxon>
        <taxon>Hexapoda</taxon>
        <taxon>Insecta</taxon>
        <taxon>Pterygota</taxon>
        <taxon>Neoptera</taxon>
        <taxon>Polyneoptera</taxon>
        <taxon>Phasmatodea</taxon>
        <taxon>Timematodea</taxon>
        <taxon>Timematoidea</taxon>
        <taxon>Timematidae</taxon>
        <taxon>Timema</taxon>
    </lineage>
</organism>
<reference evidence="7" key="1">
    <citation type="submission" date="2021-03" db="EMBL/GenBank/DDBJ databases">
        <authorList>
            <person name="Tran Van P."/>
        </authorList>
    </citation>
    <scope>NUCLEOTIDE SEQUENCE</scope>
</reference>
<dbReference type="SUPFAM" id="SSF57667">
    <property type="entry name" value="beta-beta-alpha zinc fingers"/>
    <property type="match status" value="2"/>
</dbReference>
<keyword evidence="1" id="KW-0479">Metal-binding</keyword>
<sequence length="324" mass="37150">MPFPYKGEWTITLSTPDQDSNLDLPVISGLVYCECETLDHALSENDGLPLLICGVCRLEVDRTYEFKLQCEASDSTLRQYVHFHCTGARYEEVEDVGEDFVYEDNLKQESSYNNSDVVTRQNADDESYSNHISNNEIVASEDIKSDNVVIICNVDGFEGEVVTLGKSFKSPQEEKKAPKLKLRITRLKPPLKRKFVVDQAVDVEEERYVIHQGQKPYLCEECGKNFARKQDLNVHRRYHSGVRPYSCSLCNKMFHSYSGLKCHENRHNGVKPFLCNVCGKTFVQKSQLTNHERVSLKTLGLVCAGTRRMLHRISLNHKDFKRNT</sequence>
<dbReference type="SMART" id="SM00355">
    <property type="entry name" value="ZnF_C2H2"/>
    <property type="match status" value="3"/>
</dbReference>
<accession>A0ABN7NRQ9</accession>
<dbReference type="SUPFAM" id="SSF57716">
    <property type="entry name" value="Glucocorticoid receptor-like (DNA-binding domain)"/>
    <property type="match status" value="1"/>
</dbReference>
<keyword evidence="8" id="KW-1185">Reference proteome</keyword>
<feature type="domain" description="C2H2-type" evidence="6">
    <location>
        <begin position="245"/>
        <end position="272"/>
    </location>
</feature>
<gene>
    <name evidence="7" type="ORF">TPAB3V08_LOCUS5473</name>
</gene>
<name>A0ABN7NRQ9_TIMPD</name>
<evidence type="ECO:0000256" key="5">
    <source>
        <dbReference type="PROSITE-ProRule" id="PRU00042"/>
    </source>
</evidence>
<dbReference type="InterPro" id="IPR013087">
    <property type="entry name" value="Znf_C2H2_type"/>
</dbReference>
<dbReference type="Proteomes" id="UP001153148">
    <property type="component" value="Unassembled WGS sequence"/>
</dbReference>
<dbReference type="PROSITE" id="PS00028">
    <property type="entry name" value="ZINC_FINGER_C2H2_1"/>
    <property type="match status" value="2"/>
</dbReference>
<evidence type="ECO:0000256" key="1">
    <source>
        <dbReference type="ARBA" id="ARBA00022723"/>
    </source>
</evidence>
<dbReference type="Pfam" id="PF00096">
    <property type="entry name" value="zf-C2H2"/>
    <property type="match status" value="2"/>
</dbReference>